<dbReference type="GO" id="GO:0032259">
    <property type="term" value="P:methylation"/>
    <property type="evidence" value="ECO:0007669"/>
    <property type="project" value="UniProtKB-KW"/>
</dbReference>
<protein>
    <recommendedName>
        <fullName evidence="5">O-methyltransferase C-terminal domain-containing protein</fullName>
    </recommendedName>
</protein>
<evidence type="ECO:0000256" key="3">
    <source>
        <dbReference type="ARBA" id="ARBA00022691"/>
    </source>
</evidence>
<dbReference type="InterPro" id="IPR001077">
    <property type="entry name" value="COMT_C"/>
</dbReference>
<dbReference type="Pfam" id="PF00891">
    <property type="entry name" value="Methyltransf_2"/>
    <property type="match status" value="1"/>
</dbReference>
<dbReference type="InterPro" id="IPR036390">
    <property type="entry name" value="WH_DNA-bd_sf"/>
</dbReference>
<accession>A0AAN9UZ24</accession>
<dbReference type="Gene3D" id="1.10.10.10">
    <property type="entry name" value="Winged helix-like DNA-binding domain superfamily/Winged helix DNA-binding domain"/>
    <property type="match status" value="1"/>
</dbReference>
<comment type="caution">
    <text evidence="6">The sequence shown here is derived from an EMBL/GenBank/DDBJ whole genome shotgun (WGS) entry which is preliminary data.</text>
</comment>
<feature type="active site" description="Proton acceptor" evidence="4">
    <location>
        <position position="309"/>
    </location>
</feature>
<dbReference type="InterPro" id="IPR016461">
    <property type="entry name" value="COMT-like"/>
</dbReference>
<evidence type="ECO:0000313" key="6">
    <source>
        <dbReference type="EMBL" id="KAK7751874.1"/>
    </source>
</evidence>
<feature type="domain" description="O-methyltransferase C-terminal" evidence="5">
    <location>
        <begin position="231"/>
        <end position="380"/>
    </location>
</feature>
<evidence type="ECO:0000256" key="1">
    <source>
        <dbReference type="ARBA" id="ARBA00022603"/>
    </source>
</evidence>
<reference evidence="6 7" key="1">
    <citation type="submission" date="2024-02" db="EMBL/GenBank/DDBJ databases">
        <title>De novo assembly and annotation of 12 fungi associated with fruit tree decline syndrome in Ontario, Canada.</title>
        <authorList>
            <person name="Sulman M."/>
            <person name="Ellouze W."/>
            <person name="Ilyukhin E."/>
        </authorList>
    </citation>
    <scope>NUCLEOTIDE SEQUENCE [LARGE SCALE GENOMIC DNA]</scope>
    <source>
        <strain evidence="6 7">M11/M66-122</strain>
    </source>
</reference>
<keyword evidence="2" id="KW-0808">Transferase</keyword>
<dbReference type="Gene3D" id="3.40.50.150">
    <property type="entry name" value="Vaccinia Virus protein VP39"/>
    <property type="match status" value="1"/>
</dbReference>
<dbReference type="SUPFAM" id="SSF53335">
    <property type="entry name" value="S-adenosyl-L-methionine-dependent methyltransferases"/>
    <property type="match status" value="1"/>
</dbReference>
<name>A0AAN9UZ24_9PEZI</name>
<keyword evidence="1" id="KW-0489">Methyltransferase</keyword>
<dbReference type="InterPro" id="IPR036388">
    <property type="entry name" value="WH-like_DNA-bd_sf"/>
</dbReference>
<dbReference type="AlphaFoldDB" id="A0AAN9UZ24"/>
<dbReference type="PROSITE" id="PS51683">
    <property type="entry name" value="SAM_OMT_II"/>
    <property type="match status" value="1"/>
</dbReference>
<evidence type="ECO:0000259" key="5">
    <source>
        <dbReference type="Pfam" id="PF00891"/>
    </source>
</evidence>
<dbReference type="PANTHER" id="PTHR43712:SF16">
    <property type="entry name" value="O-METHYLTRANSFERASE ELCB"/>
    <property type="match status" value="1"/>
</dbReference>
<dbReference type="EMBL" id="JAKJXP020000044">
    <property type="protein sequence ID" value="KAK7751874.1"/>
    <property type="molecule type" value="Genomic_DNA"/>
</dbReference>
<dbReference type="Proteomes" id="UP001320420">
    <property type="component" value="Unassembled WGS sequence"/>
</dbReference>
<keyword evidence="3" id="KW-0949">S-adenosyl-L-methionine</keyword>
<evidence type="ECO:0000256" key="4">
    <source>
        <dbReference type="PIRSR" id="PIRSR005739-1"/>
    </source>
</evidence>
<sequence length="404" mass="45034">MADVEALSKELTQHIQDLKNGSEIARRRATAAARRIITEIIDPEEEVEQHAIVLAEMAAIRMYMAWGFFDKIPADGGAISYAALAQTIGADEALVRRLGQMLVATGKLRRPAPDHVAHSRLSPTFKAGDYNGDHFTMMEDEFMNAYQAFPRFFEKYGPHEPAGETKVPFCFPDGVDGKLTYWELIAQKGPDNVDRFGRAMQGLQTYAWPYTGIYDFGWVAEYAKTNADRPLVLDIGGGFGQMIRAVLEETPAIPRSRCYLQDRPEVIESISTKSASDPVLKDVQKVVVNFHKEQPVKGALIYLVRRVIHDYTDDDCVKILKILADALPADEPRARVLINDQINTEDPTPFVAAYDLLMMTVASKERSEKQFSELAKRAGLEVIKVHRKEGTTLGVVECKKAGAA</sequence>
<dbReference type="InterPro" id="IPR029063">
    <property type="entry name" value="SAM-dependent_MTases_sf"/>
</dbReference>
<proteinExistence type="predicted"/>
<evidence type="ECO:0000313" key="7">
    <source>
        <dbReference type="Proteomes" id="UP001320420"/>
    </source>
</evidence>
<gene>
    <name evidence="6" type="ORF">SLS62_006175</name>
</gene>
<dbReference type="SUPFAM" id="SSF46785">
    <property type="entry name" value="Winged helix' DNA-binding domain"/>
    <property type="match status" value="1"/>
</dbReference>
<evidence type="ECO:0000256" key="2">
    <source>
        <dbReference type="ARBA" id="ARBA00022679"/>
    </source>
</evidence>
<keyword evidence="7" id="KW-1185">Reference proteome</keyword>
<organism evidence="6 7">
    <name type="scientific">Diatrype stigma</name>
    <dbReference type="NCBI Taxonomy" id="117547"/>
    <lineage>
        <taxon>Eukaryota</taxon>
        <taxon>Fungi</taxon>
        <taxon>Dikarya</taxon>
        <taxon>Ascomycota</taxon>
        <taxon>Pezizomycotina</taxon>
        <taxon>Sordariomycetes</taxon>
        <taxon>Xylariomycetidae</taxon>
        <taxon>Xylariales</taxon>
        <taxon>Diatrypaceae</taxon>
        <taxon>Diatrype</taxon>
    </lineage>
</organism>
<dbReference type="PANTHER" id="PTHR43712">
    <property type="entry name" value="PUTATIVE (AFU_ORTHOLOGUE AFUA_4G14580)-RELATED"/>
    <property type="match status" value="1"/>
</dbReference>
<dbReference type="GO" id="GO:0008171">
    <property type="term" value="F:O-methyltransferase activity"/>
    <property type="evidence" value="ECO:0007669"/>
    <property type="project" value="InterPro"/>
</dbReference>